<proteinExistence type="predicted"/>
<accession>A0ABQ0AI63</accession>
<gene>
    <name evidence="2" type="ORF">NBRC116598_10060</name>
</gene>
<evidence type="ECO:0000313" key="3">
    <source>
        <dbReference type="Proteomes" id="UP001441944"/>
    </source>
</evidence>
<organism evidence="2 3">
    <name type="scientific">Pseudophaeobacter arcticus</name>
    <dbReference type="NCBI Taxonomy" id="385492"/>
    <lineage>
        <taxon>Bacteria</taxon>
        <taxon>Pseudomonadati</taxon>
        <taxon>Pseudomonadota</taxon>
        <taxon>Alphaproteobacteria</taxon>
        <taxon>Rhodobacterales</taxon>
        <taxon>Paracoccaceae</taxon>
        <taxon>Pseudophaeobacter</taxon>
    </lineage>
</organism>
<dbReference type="EMBL" id="BAABWU010000002">
    <property type="protein sequence ID" value="GAA6195562.1"/>
    <property type="molecule type" value="Genomic_DNA"/>
</dbReference>
<evidence type="ECO:0000256" key="1">
    <source>
        <dbReference type="SAM" id="MobiDB-lite"/>
    </source>
</evidence>
<keyword evidence="3" id="KW-1185">Reference proteome</keyword>
<evidence type="ECO:0008006" key="4">
    <source>
        <dbReference type="Google" id="ProtNLM"/>
    </source>
</evidence>
<feature type="region of interest" description="Disordered" evidence="1">
    <location>
        <begin position="109"/>
        <end position="139"/>
    </location>
</feature>
<evidence type="ECO:0000313" key="2">
    <source>
        <dbReference type="EMBL" id="GAA6195562.1"/>
    </source>
</evidence>
<name>A0ABQ0AI63_9RHOB</name>
<sequence length="139" mass="15514">MRGKWHIFREEGSLTVARQVPPRFDVAVSVVLPPAEPLRLAQQIRQDMWRAVQAVRGFSPVVKVEAQGDGLLVTAGGRVAGRVPGNLASEIKAVLEDEAKRSRWLRHARRDKKRLKNAQSEVKLHKSTTGFDKEAETGQ</sequence>
<protein>
    <recommendedName>
        <fullName evidence="4">Ribosome-associated translation inhibitor RaiA</fullName>
    </recommendedName>
</protein>
<dbReference type="Proteomes" id="UP001441944">
    <property type="component" value="Unassembled WGS sequence"/>
</dbReference>
<reference evidence="2 3" key="1">
    <citation type="submission" date="2024-04" db="EMBL/GenBank/DDBJ databases">
        <title>Draft genome sequence of Pseudophaeobacter arcticus NBRC 116598.</title>
        <authorList>
            <person name="Miyakawa T."/>
            <person name="Kusuya Y."/>
            <person name="Miura T."/>
        </authorList>
    </citation>
    <scope>NUCLEOTIDE SEQUENCE [LARGE SCALE GENOMIC DNA]</scope>
    <source>
        <strain evidence="2 3">SU-CL00105</strain>
    </source>
</reference>
<comment type="caution">
    <text evidence="2">The sequence shown here is derived from an EMBL/GenBank/DDBJ whole genome shotgun (WGS) entry which is preliminary data.</text>
</comment>
<dbReference type="RefSeq" id="WP_353397548.1">
    <property type="nucleotide sequence ID" value="NZ_BAABWU010000002.1"/>
</dbReference>